<keyword evidence="2" id="KW-1185">Reference proteome</keyword>
<protein>
    <submittedName>
        <fullName evidence="1">Uncharacterized protein</fullName>
    </submittedName>
</protein>
<organism evidence="1 2">
    <name type="scientific">Bauhinia variegata</name>
    <name type="common">Purple orchid tree</name>
    <name type="synonym">Phanera variegata</name>
    <dbReference type="NCBI Taxonomy" id="167791"/>
    <lineage>
        <taxon>Eukaryota</taxon>
        <taxon>Viridiplantae</taxon>
        <taxon>Streptophyta</taxon>
        <taxon>Embryophyta</taxon>
        <taxon>Tracheophyta</taxon>
        <taxon>Spermatophyta</taxon>
        <taxon>Magnoliopsida</taxon>
        <taxon>eudicotyledons</taxon>
        <taxon>Gunneridae</taxon>
        <taxon>Pentapetalae</taxon>
        <taxon>rosids</taxon>
        <taxon>fabids</taxon>
        <taxon>Fabales</taxon>
        <taxon>Fabaceae</taxon>
        <taxon>Cercidoideae</taxon>
        <taxon>Cercideae</taxon>
        <taxon>Bauhiniinae</taxon>
        <taxon>Bauhinia</taxon>
    </lineage>
</organism>
<reference evidence="1 2" key="1">
    <citation type="journal article" date="2022" name="DNA Res.">
        <title>Chromosomal-level genome assembly of the orchid tree Bauhinia variegata (Leguminosae; Cercidoideae) supports the allotetraploid origin hypothesis of Bauhinia.</title>
        <authorList>
            <person name="Zhong Y."/>
            <person name="Chen Y."/>
            <person name="Zheng D."/>
            <person name="Pang J."/>
            <person name="Liu Y."/>
            <person name="Luo S."/>
            <person name="Meng S."/>
            <person name="Qian L."/>
            <person name="Wei D."/>
            <person name="Dai S."/>
            <person name="Zhou R."/>
        </authorList>
    </citation>
    <scope>NUCLEOTIDE SEQUENCE [LARGE SCALE GENOMIC DNA]</scope>
    <source>
        <strain evidence="1">BV-YZ2020</strain>
    </source>
</reference>
<evidence type="ECO:0000313" key="1">
    <source>
        <dbReference type="EMBL" id="KAI4348236.1"/>
    </source>
</evidence>
<dbReference type="Proteomes" id="UP000828941">
    <property type="component" value="Chromosome 4"/>
</dbReference>
<gene>
    <name evidence="1" type="ORF">L6164_008983</name>
</gene>
<evidence type="ECO:0000313" key="2">
    <source>
        <dbReference type="Proteomes" id="UP000828941"/>
    </source>
</evidence>
<proteinExistence type="predicted"/>
<comment type="caution">
    <text evidence="1">The sequence shown here is derived from an EMBL/GenBank/DDBJ whole genome shotgun (WGS) entry which is preliminary data.</text>
</comment>
<accession>A0ACB9PID9</accession>
<name>A0ACB9PID9_BAUVA</name>
<dbReference type="EMBL" id="CM039429">
    <property type="protein sequence ID" value="KAI4348236.1"/>
    <property type="molecule type" value="Genomic_DNA"/>
</dbReference>
<sequence length="131" mass="15201">MASTLQKLLRKTTATRIITAFHNSRALSLAGPLAFERFPSVEINRECRKPTNLSPVKEDFNSSRSTMIFPSFPFGFVLNPVSSIGVFPPEAEDVELDDSRKMWADSVKKKRKRKMNKHKYQKLRKRMRRQT</sequence>